<keyword evidence="2" id="KW-1185">Reference proteome</keyword>
<sequence length="142" mass="15974">MEENNVFHLAKVLQNTDNARNELQTFLQAMQTRVEQDYLQKIQAAAALQQADAVEHPPREVTLLRALGAFTDEAGKRRLDEACRSLMLFHTMGQIRQNVAYSLEEGNELAVRDRSGETGCTPSPQTVRMAGLLMMLSLTERI</sequence>
<dbReference type="Proteomes" id="UP000183975">
    <property type="component" value="Unassembled WGS sequence"/>
</dbReference>
<reference evidence="1 2" key="1">
    <citation type="submission" date="2016-11" db="EMBL/GenBank/DDBJ databases">
        <authorList>
            <person name="Jaros S."/>
            <person name="Januszkiewicz K."/>
            <person name="Wedrychowicz H."/>
        </authorList>
    </citation>
    <scope>NUCLEOTIDE SEQUENCE [LARGE SCALE GENOMIC DNA]</scope>
    <source>
        <strain evidence="1 2">DSM 14214</strain>
    </source>
</reference>
<organism evidence="1 2">
    <name type="scientific">Anaerotignum lactatifermentans DSM 14214</name>
    <dbReference type="NCBI Taxonomy" id="1121323"/>
    <lineage>
        <taxon>Bacteria</taxon>
        <taxon>Bacillati</taxon>
        <taxon>Bacillota</taxon>
        <taxon>Clostridia</taxon>
        <taxon>Lachnospirales</taxon>
        <taxon>Anaerotignaceae</taxon>
        <taxon>Anaerotignum</taxon>
    </lineage>
</organism>
<evidence type="ECO:0000313" key="1">
    <source>
        <dbReference type="EMBL" id="SHJ79488.1"/>
    </source>
</evidence>
<protein>
    <submittedName>
        <fullName evidence="1">Uncharacterized protein</fullName>
    </submittedName>
</protein>
<proteinExistence type="predicted"/>
<evidence type="ECO:0000313" key="2">
    <source>
        <dbReference type="Proteomes" id="UP000183975"/>
    </source>
</evidence>
<name>A0A1M6M7P4_9FIRM</name>
<gene>
    <name evidence="1" type="ORF">SAMN02745138_00516</name>
</gene>
<dbReference type="OrthoDB" id="2063542at2"/>
<accession>A0A1M6M7P4</accession>
<dbReference type="RefSeq" id="WP_072848847.1">
    <property type="nucleotide sequence ID" value="NZ_FRAH01000006.1"/>
</dbReference>
<dbReference type="EMBL" id="FRAH01000006">
    <property type="protein sequence ID" value="SHJ79488.1"/>
    <property type="molecule type" value="Genomic_DNA"/>
</dbReference>
<dbReference type="AlphaFoldDB" id="A0A1M6M7P4"/>